<feature type="compositionally biased region" description="Basic and acidic residues" evidence="5">
    <location>
        <begin position="1109"/>
        <end position="1122"/>
    </location>
</feature>
<dbReference type="Gene3D" id="2.40.50.140">
    <property type="entry name" value="Nucleic acid-binding proteins"/>
    <property type="match status" value="3"/>
</dbReference>
<dbReference type="PANTHER" id="PTHR23270">
    <property type="entry name" value="PROGRAMMED CELL DEATH PROTEIN 11 PRE-RRNA PROCESSING PROTEIN RRP5"/>
    <property type="match status" value="1"/>
</dbReference>
<keyword evidence="4" id="KW-0539">Nucleus</keyword>
<dbReference type="PROSITE" id="PS50126">
    <property type="entry name" value="S1"/>
    <property type="match status" value="3"/>
</dbReference>
<feature type="domain" description="S1 motif" evidence="6">
    <location>
        <begin position="499"/>
        <end position="569"/>
    </location>
</feature>
<comment type="caution">
    <text evidence="7">The sequence shown here is derived from an EMBL/GenBank/DDBJ whole genome shotgun (WGS) entry which is preliminary data.</text>
</comment>
<dbReference type="InterPro" id="IPR045209">
    <property type="entry name" value="Rrp5"/>
</dbReference>
<dbReference type="CDD" id="cd05693">
    <property type="entry name" value="S1_Rrp5_repeat_hs1_sc1"/>
    <property type="match status" value="1"/>
</dbReference>
<dbReference type="GO" id="GO:0006364">
    <property type="term" value="P:rRNA processing"/>
    <property type="evidence" value="ECO:0007669"/>
    <property type="project" value="UniProtKB-KW"/>
</dbReference>
<evidence type="ECO:0000259" key="6">
    <source>
        <dbReference type="PROSITE" id="PS50126"/>
    </source>
</evidence>
<dbReference type="InterPro" id="IPR048059">
    <property type="entry name" value="Rrp5_S1_rpt_hs1_sc1"/>
</dbReference>
<protein>
    <recommendedName>
        <fullName evidence="6">S1 motif domain-containing protein</fullName>
    </recommendedName>
</protein>
<keyword evidence="8" id="KW-1185">Reference proteome</keyword>
<dbReference type="InterPro" id="IPR012340">
    <property type="entry name" value="NA-bd_OB-fold"/>
</dbReference>
<feature type="region of interest" description="Disordered" evidence="5">
    <location>
        <begin position="1089"/>
        <end position="1122"/>
    </location>
</feature>
<dbReference type="Gene3D" id="1.25.40.10">
    <property type="entry name" value="Tetratricopeptide repeat domain"/>
    <property type="match status" value="1"/>
</dbReference>
<evidence type="ECO:0000313" key="7">
    <source>
        <dbReference type="EMBL" id="KAJ8954403.1"/>
    </source>
</evidence>
<dbReference type="InterPro" id="IPR008847">
    <property type="entry name" value="Suf"/>
</dbReference>
<feature type="region of interest" description="Disordered" evidence="5">
    <location>
        <begin position="955"/>
        <end position="989"/>
    </location>
</feature>
<feature type="compositionally biased region" description="Low complexity" evidence="5">
    <location>
        <begin position="958"/>
        <end position="979"/>
    </location>
</feature>
<dbReference type="SUPFAM" id="SSF50249">
    <property type="entry name" value="Nucleic acid-binding proteins"/>
    <property type="match status" value="4"/>
</dbReference>
<feature type="domain" description="S1 motif" evidence="6">
    <location>
        <begin position="413"/>
        <end position="480"/>
    </location>
</feature>
<sequence>MVFLEEENFPRGGRKVVNQTLKRGKQDDNLFFGKSPKVKKNKKAKPTEEVALTDETFHNSLKIHGTLSYKKLQDGMVILACIRHITDFSIEVELPGLTFGRVSVTNISDAFTKYLNKKLENNSGENEVGLKNIFKTGQFVIVKVLSIENTDKGKRVKCTMNPRDVNSERFHDSFKKTHVNMGMCRVNSRSWLRTIGQPLFCIVHKSETMNSVTTLRVSSKGQHLKIAIMDNIDALHNVIPGMQVELVIEKVLPAGIQGKFINDYFGYVDESHLHSVKSKDCKEGKVIKAVVLYVEPATKVTHLTLHDLGDVPDLSHNIGDTASAEVVIKGQKGLYLKLPTKEICFVSTRRLVDALSKNSNVDISNSIKTKFPVGSKHTCRILDYSSMSRVYICAVDQSTVKEKLFSSQDVKIGQLLTVVIDSIKSEGIIVTAGHIRGFVPNLHISNVTYSENLKKKFREGQKTNARVLNVLDDNILFTLKSGLVESENCLTAIDQVKRGDQYAGVVVQTKPSGVLVAYYGEIKGWLPKKNLVGIDNDRDFDPEQYFYRGQVINPWVLGVRGDNLVLTMKELSKLKRQEQIKIGQRFTGVVSKIHKDKVDVKLLEGKVVATIPVNHLSCVQSLCPVILKTYKAGNKISDLICINNKSQPPILSRREGLIFNKKNRIMKFSNVKQGTLLRCSYISNCKAGIYVLPLLADYSENILIKTKDVINKGQTFPQFTYHQSIVARVLKINQESKELRLTIKFSEVFDNNVETVTSFFSHYLTDIKYLRKFGYKNGWGLCQYQPGERVTCKIEQLGDEGGCLVTLPNDVKGLVAPRLCPGYVKPGQTIEGVFLSQDFNDDYVEVCLKQDICQKINKQQDGVIDASSLASCTAETILVKNDSILGVLKQESCRRQLVYIPLYLHENDINGSLSYYDKDKFRICICGKVGEYLIGMSKKLFLTLDKKKANSKKKKVLKTANKNVDEGNTNIGNGATNGTSQSDECDDFPVQNTELDVDESEEEYEEEITHISCEETSQNESEVSGSESDTEEPHIKTVSTNGTKRKANDNITFGDETVKKFATNDSITGPLPILPGVSKFFNPNVGVKDDLSSDEEEESVSVKKKKKMTPAERAELARQEEERISRIEKELADSTSSPKSAEQFDRLLLANPNSSELWTKYMSFHIAVVEFDKARSVAKRALESINLTLTEERFNIWVALLNLENMFGTKDSFEKTFEEAVRCNDSLQTYLKAIQILADANKFTEMEEKIKKVRSKHKQEPAMWLEVAKILYSNNKLKEARNMKEAALKSIQDRKTQLNLIVRFAILEFKYGEEEQGAAIFETILSSDPRKVTVWTTYVDQLVNKDRIDQARRVLERSVCQRLPVKSMKSLFLKFRMFEEKHGTPESVEMVKEKAKEYVVRVAEK</sequence>
<evidence type="ECO:0000313" key="8">
    <source>
        <dbReference type="Proteomes" id="UP001162162"/>
    </source>
</evidence>
<feature type="compositionally biased region" description="Polar residues" evidence="5">
    <location>
        <begin position="1018"/>
        <end position="1027"/>
    </location>
</feature>
<dbReference type="Proteomes" id="UP001162162">
    <property type="component" value="Unassembled WGS sequence"/>
</dbReference>
<organism evidence="7 8">
    <name type="scientific">Aromia moschata</name>
    <dbReference type="NCBI Taxonomy" id="1265417"/>
    <lineage>
        <taxon>Eukaryota</taxon>
        <taxon>Metazoa</taxon>
        <taxon>Ecdysozoa</taxon>
        <taxon>Arthropoda</taxon>
        <taxon>Hexapoda</taxon>
        <taxon>Insecta</taxon>
        <taxon>Pterygota</taxon>
        <taxon>Neoptera</taxon>
        <taxon>Endopterygota</taxon>
        <taxon>Coleoptera</taxon>
        <taxon>Polyphaga</taxon>
        <taxon>Cucujiformia</taxon>
        <taxon>Chrysomeloidea</taxon>
        <taxon>Cerambycidae</taxon>
        <taxon>Cerambycinae</taxon>
        <taxon>Callichromatini</taxon>
        <taxon>Aromia</taxon>
    </lineage>
</organism>
<keyword evidence="2" id="KW-0698">rRNA processing</keyword>
<comment type="subcellular location">
    <subcellularLocation>
        <location evidence="1">Nucleus</location>
        <location evidence="1">Nucleolus</location>
    </subcellularLocation>
</comment>
<feature type="domain" description="S1 motif" evidence="6">
    <location>
        <begin position="75"/>
        <end position="161"/>
    </location>
</feature>
<feature type="region of interest" description="Disordered" evidence="5">
    <location>
        <begin position="1009"/>
        <end position="1048"/>
    </location>
</feature>
<dbReference type="SMART" id="SM00316">
    <property type="entry name" value="S1"/>
    <property type="match status" value="7"/>
</dbReference>
<dbReference type="PANTHER" id="PTHR23270:SF10">
    <property type="entry name" value="PROTEIN RRP5 HOMOLOG"/>
    <property type="match status" value="1"/>
</dbReference>
<keyword evidence="3" id="KW-0677">Repeat</keyword>
<evidence type="ECO:0000256" key="5">
    <source>
        <dbReference type="SAM" id="MobiDB-lite"/>
    </source>
</evidence>
<dbReference type="GO" id="GO:0003723">
    <property type="term" value="F:RNA binding"/>
    <property type="evidence" value="ECO:0007669"/>
    <property type="project" value="TreeGrafter"/>
</dbReference>
<dbReference type="InterPro" id="IPR003107">
    <property type="entry name" value="HAT"/>
</dbReference>
<dbReference type="SMART" id="SM00386">
    <property type="entry name" value="HAT"/>
    <property type="match status" value="4"/>
</dbReference>
<dbReference type="InterPro" id="IPR011990">
    <property type="entry name" value="TPR-like_helical_dom_sf"/>
</dbReference>
<name>A0AAV8YU29_9CUCU</name>
<dbReference type="GO" id="GO:0032040">
    <property type="term" value="C:small-subunit processome"/>
    <property type="evidence" value="ECO:0007669"/>
    <property type="project" value="TreeGrafter"/>
</dbReference>
<accession>A0AAV8YU29</accession>
<evidence type="ECO:0000256" key="2">
    <source>
        <dbReference type="ARBA" id="ARBA00022552"/>
    </source>
</evidence>
<proteinExistence type="predicted"/>
<evidence type="ECO:0000256" key="1">
    <source>
        <dbReference type="ARBA" id="ARBA00004604"/>
    </source>
</evidence>
<gene>
    <name evidence="7" type="ORF">NQ318_011077</name>
</gene>
<evidence type="ECO:0000256" key="4">
    <source>
        <dbReference type="ARBA" id="ARBA00023242"/>
    </source>
</evidence>
<dbReference type="SUPFAM" id="SSF48452">
    <property type="entry name" value="TPR-like"/>
    <property type="match status" value="2"/>
</dbReference>
<dbReference type="Pfam" id="PF05843">
    <property type="entry name" value="Suf"/>
    <property type="match status" value="1"/>
</dbReference>
<dbReference type="EMBL" id="JAPWTK010000048">
    <property type="protein sequence ID" value="KAJ8954403.1"/>
    <property type="molecule type" value="Genomic_DNA"/>
</dbReference>
<dbReference type="InterPro" id="IPR003029">
    <property type="entry name" value="S1_domain"/>
</dbReference>
<reference evidence="7" key="1">
    <citation type="journal article" date="2023" name="Insect Mol. Biol.">
        <title>Genome sequencing provides insights into the evolution of gene families encoding plant cell wall-degrading enzymes in longhorned beetles.</title>
        <authorList>
            <person name="Shin N.R."/>
            <person name="Okamura Y."/>
            <person name="Kirsch R."/>
            <person name="Pauchet Y."/>
        </authorList>
    </citation>
    <scope>NUCLEOTIDE SEQUENCE</scope>
    <source>
        <strain evidence="7">AMC_N1</strain>
    </source>
</reference>
<evidence type="ECO:0000256" key="3">
    <source>
        <dbReference type="ARBA" id="ARBA00022737"/>
    </source>
</evidence>